<comment type="subcellular location">
    <subcellularLocation>
        <location evidence="1">Membrane</location>
        <topology evidence="1">Multi-pass membrane protein</topology>
    </subcellularLocation>
</comment>
<organism evidence="7 8">
    <name type="scientific">Leucocoprinus leucothites</name>
    <dbReference type="NCBI Taxonomy" id="201217"/>
    <lineage>
        <taxon>Eukaryota</taxon>
        <taxon>Fungi</taxon>
        <taxon>Dikarya</taxon>
        <taxon>Basidiomycota</taxon>
        <taxon>Agaricomycotina</taxon>
        <taxon>Agaricomycetes</taxon>
        <taxon>Agaricomycetidae</taxon>
        <taxon>Agaricales</taxon>
        <taxon>Agaricineae</taxon>
        <taxon>Agaricaceae</taxon>
        <taxon>Leucocoprinus</taxon>
    </lineage>
</organism>
<dbReference type="InterPro" id="IPR011701">
    <property type="entry name" value="MFS"/>
</dbReference>
<feature type="transmembrane region" description="Helical" evidence="5">
    <location>
        <begin position="244"/>
        <end position="267"/>
    </location>
</feature>
<feature type="transmembrane region" description="Helical" evidence="5">
    <location>
        <begin position="94"/>
        <end position="113"/>
    </location>
</feature>
<feature type="transmembrane region" description="Helical" evidence="5">
    <location>
        <begin position="419"/>
        <end position="440"/>
    </location>
</feature>
<evidence type="ECO:0000259" key="6">
    <source>
        <dbReference type="PROSITE" id="PS50850"/>
    </source>
</evidence>
<keyword evidence="4 5" id="KW-0472">Membrane</keyword>
<feature type="transmembrane region" description="Helical" evidence="5">
    <location>
        <begin position="183"/>
        <end position="203"/>
    </location>
</feature>
<sequence length="456" mass="48968">MSDSEETSLLPAQADHDLIYQRYSRAEKRFLVAVVSCSLEAFVSGTFLPSIPQIAAELQTTGATVSYAVSLSVLATFIGPLIGTAYAAYYGKRVVYLVGFPVSIAGSLGVWYARTVPQLMFWRFFQSAGAAPGMALGAGVIGDIYKLEERGTALGIFFGATLVGPALAPFVGGFTTHYFSWRILQLGLGVFALIGFIFVLFAFTETSHPGALKIESLEPNSRPRWRPVLINPLAPLGLLRSPSLFALTMVGLVVLLTDYVLLVPLAYTIGIRYNIRNEALLGACYLPSGLGNIVGAPVAGGLSDRVVKKWKSKRGFLYPEDRLRACFIGASVLVPLSILLSGLSIRYIPGPIGLVLNLLFLFMNGFGVDMVLGPSAAYIVDILQTRSAEAMAANSGLRAFLLSFAVAGILPMINAYGIVLTNLISALLAWAGLGLLVIIIKHGERMRKWVDVGYSI</sequence>
<keyword evidence="2 5" id="KW-0812">Transmembrane</keyword>
<protein>
    <recommendedName>
        <fullName evidence="6">Major facilitator superfamily (MFS) profile domain-containing protein</fullName>
    </recommendedName>
</protein>
<dbReference type="PANTHER" id="PTHR23502:SF64">
    <property type="entry name" value="TRANSPORTER, PUTATIVE (AFU_ORTHOLOGUE AFUA_3G11760)-RELATED"/>
    <property type="match status" value="1"/>
</dbReference>
<feature type="transmembrane region" description="Helical" evidence="5">
    <location>
        <begin position="153"/>
        <end position="171"/>
    </location>
</feature>
<dbReference type="AlphaFoldDB" id="A0A8H5CXC3"/>
<keyword evidence="3 5" id="KW-1133">Transmembrane helix</keyword>
<dbReference type="PANTHER" id="PTHR23502">
    <property type="entry name" value="MAJOR FACILITATOR SUPERFAMILY"/>
    <property type="match status" value="1"/>
</dbReference>
<evidence type="ECO:0000256" key="1">
    <source>
        <dbReference type="ARBA" id="ARBA00004141"/>
    </source>
</evidence>
<dbReference type="Gene3D" id="1.20.1250.20">
    <property type="entry name" value="MFS general substrate transporter like domains"/>
    <property type="match status" value="1"/>
</dbReference>
<reference evidence="7 8" key="1">
    <citation type="journal article" date="2020" name="ISME J.">
        <title>Uncovering the hidden diversity of litter-decomposition mechanisms in mushroom-forming fungi.</title>
        <authorList>
            <person name="Floudas D."/>
            <person name="Bentzer J."/>
            <person name="Ahren D."/>
            <person name="Johansson T."/>
            <person name="Persson P."/>
            <person name="Tunlid A."/>
        </authorList>
    </citation>
    <scope>NUCLEOTIDE SEQUENCE [LARGE SCALE GENOMIC DNA]</scope>
    <source>
        <strain evidence="7 8">CBS 146.42</strain>
    </source>
</reference>
<evidence type="ECO:0000256" key="5">
    <source>
        <dbReference type="SAM" id="Phobius"/>
    </source>
</evidence>
<dbReference type="EMBL" id="JAACJO010000016">
    <property type="protein sequence ID" value="KAF5349682.1"/>
    <property type="molecule type" value="Genomic_DNA"/>
</dbReference>
<evidence type="ECO:0000256" key="3">
    <source>
        <dbReference type="ARBA" id="ARBA00022989"/>
    </source>
</evidence>
<dbReference type="InterPro" id="IPR020846">
    <property type="entry name" value="MFS_dom"/>
</dbReference>
<dbReference type="InterPro" id="IPR036259">
    <property type="entry name" value="MFS_trans_sf"/>
</dbReference>
<name>A0A8H5CXC3_9AGAR</name>
<dbReference type="GO" id="GO:0005886">
    <property type="term" value="C:plasma membrane"/>
    <property type="evidence" value="ECO:0007669"/>
    <property type="project" value="TreeGrafter"/>
</dbReference>
<evidence type="ECO:0000313" key="7">
    <source>
        <dbReference type="EMBL" id="KAF5349682.1"/>
    </source>
</evidence>
<evidence type="ECO:0000256" key="4">
    <source>
        <dbReference type="ARBA" id="ARBA00023136"/>
    </source>
</evidence>
<dbReference type="OrthoDB" id="3066029at2759"/>
<evidence type="ECO:0000313" key="8">
    <source>
        <dbReference type="Proteomes" id="UP000559027"/>
    </source>
</evidence>
<comment type="caution">
    <text evidence="7">The sequence shown here is derived from an EMBL/GenBank/DDBJ whole genome shotgun (WGS) entry which is preliminary data.</text>
</comment>
<proteinExistence type="predicted"/>
<feature type="transmembrane region" description="Helical" evidence="5">
    <location>
        <begin position="323"/>
        <end position="348"/>
    </location>
</feature>
<dbReference type="GO" id="GO:0022857">
    <property type="term" value="F:transmembrane transporter activity"/>
    <property type="evidence" value="ECO:0007669"/>
    <property type="project" value="InterPro"/>
</dbReference>
<feature type="domain" description="Major facilitator superfamily (MFS) profile" evidence="6">
    <location>
        <begin position="29"/>
        <end position="444"/>
    </location>
</feature>
<feature type="transmembrane region" description="Helical" evidence="5">
    <location>
        <begin position="64"/>
        <end position="87"/>
    </location>
</feature>
<feature type="transmembrane region" description="Helical" evidence="5">
    <location>
        <begin position="392"/>
        <end position="413"/>
    </location>
</feature>
<evidence type="ECO:0000256" key="2">
    <source>
        <dbReference type="ARBA" id="ARBA00022692"/>
    </source>
</evidence>
<dbReference type="Pfam" id="PF07690">
    <property type="entry name" value="MFS_1"/>
    <property type="match status" value="1"/>
</dbReference>
<keyword evidence="8" id="KW-1185">Reference proteome</keyword>
<feature type="transmembrane region" description="Helical" evidence="5">
    <location>
        <begin position="354"/>
        <end position="380"/>
    </location>
</feature>
<dbReference type="Proteomes" id="UP000559027">
    <property type="component" value="Unassembled WGS sequence"/>
</dbReference>
<dbReference type="SUPFAM" id="SSF103473">
    <property type="entry name" value="MFS general substrate transporter"/>
    <property type="match status" value="1"/>
</dbReference>
<gene>
    <name evidence="7" type="ORF">D9756_008813</name>
</gene>
<dbReference type="PROSITE" id="PS50850">
    <property type="entry name" value="MFS"/>
    <property type="match status" value="1"/>
</dbReference>
<accession>A0A8H5CXC3</accession>
<feature type="transmembrane region" description="Helical" evidence="5">
    <location>
        <begin position="30"/>
        <end position="52"/>
    </location>
</feature>